<evidence type="ECO:0000313" key="1">
    <source>
        <dbReference type="EMBL" id="KAF9647587.1"/>
    </source>
</evidence>
<name>A0ACB6ZDG3_THEGA</name>
<gene>
    <name evidence="1" type="ORF">BDM02DRAFT_3187832</name>
</gene>
<sequence>MFIRSSSRSIASNISSTGSRFHQASISSTRLSRFPGRSNPKFTKRASSSIPPPDGQPSASSPVGPDTQPALSLPSLPEEGVLGIEKPKRKGTIINVNPPSGDDPPDSPPLQGGSAGSGSSGVAGGNGSGSSSSSQLPASLDILWSPEPHTRASGLQNPNLPPSEIFEDVLDNLHVTLHPKTQHRATYAPQDGSASSIVEPTLALYCPIEGGDYVVDEVVKELARRVRADVIVLDCVQLAAGSAGQFGSVANVLQLPDHPLHFQVSTAPASPSSSARRSAQAVEEEDDLLYPNQFPAAHMTVHLMTPQITVNRAGSRNISRAPQSKLKSFFDDLINVTPPPPSAGAGSSAEGSTSPNPSPRKPRIVYVRDFNTLSASAGHWYPALLQSVRQRRAGPIARTTSPVLNPTTIIFGVTPPIVPKLRPSGGGSEIGGTQSGVNVLMNQRSASSSERERVGGISKSGCGSMAGKGEWGEDESSDHAREKRLKGRLKKWEKGERLLLADELPALQSDSSPSDDHPSPWSGMSSSEGGFPGLAGGGVGGPFRPLLGVLPGPMLQTLMGSDSYSDFGSPSSSSSADGTDGSTSLNSFFRSSVVVPSQRSVPNERISRMNRRREINELTTRMALASVGGTLPRLDVSFLEGALRQAQADGIPPTKRTDLVRMWDAWGHVVVIWSAIKQVADRALGSVSIAQREHELPNQQQSNSRKIPKLTLDPTVVPWSAVARAFLTKASASAVRRHWAEETAKAGERGDDKKGEDGTSADGRKGREEEVDEVIEKVKQGTDLDEHEQRLLGCIVDPRTLTSTFGQVHLPPHTIDSVRSIVSLPLLRPHAFQYGILKEHGITGCLLFGPPGTGKTLVVRALAKEAECRMLAVSPSDVMDMYVGEGEKLVKAVFSLARRLSPCVVFIDEIDSLFGARMSSRETGGALAHRGVITEFMSEMDGLRSNSQDRRVVVMGATNRPFDLDDAVLRRLPRRLLIDLPGEKERKEILKILLREENVAEDVNLDEIAKRTGDFSGSDLKHLCVAAALDVVKAGVTLPWGTTQAPTEGAPAVTSATVDGSGEVRGRVLDAWDASATGSPSPSASSSSNTTSASPETEAILEHPRRVISLSNFEKALKEITPSSSESLGTLSELRKWNDEFGEGKREKRRNMWGKGSFGFIEKGEGRGEIKVAASAGSGGGEGSSA</sequence>
<reference evidence="1" key="1">
    <citation type="submission" date="2019-10" db="EMBL/GenBank/DDBJ databases">
        <authorList>
            <consortium name="DOE Joint Genome Institute"/>
            <person name="Kuo A."/>
            <person name="Miyauchi S."/>
            <person name="Kiss E."/>
            <person name="Drula E."/>
            <person name="Kohler A."/>
            <person name="Sanchez-Garcia M."/>
            <person name="Andreopoulos B."/>
            <person name="Barry K.W."/>
            <person name="Bonito G."/>
            <person name="Buee M."/>
            <person name="Carver A."/>
            <person name="Chen C."/>
            <person name="Cichocki N."/>
            <person name="Clum A."/>
            <person name="Culley D."/>
            <person name="Crous P.W."/>
            <person name="Fauchery L."/>
            <person name="Girlanda M."/>
            <person name="Hayes R."/>
            <person name="Keri Z."/>
            <person name="Labutti K."/>
            <person name="Lipzen A."/>
            <person name="Lombard V."/>
            <person name="Magnuson J."/>
            <person name="Maillard F."/>
            <person name="Morin E."/>
            <person name="Murat C."/>
            <person name="Nolan M."/>
            <person name="Ohm R."/>
            <person name="Pangilinan J."/>
            <person name="Pereira M."/>
            <person name="Perotto S."/>
            <person name="Peter M."/>
            <person name="Riley R."/>
            <person name="Sitrit Y."/>
            <person name="Stielow B."/>
            <person name="Szollosi G."/>
            <person name="Zifcakova L."/>
            <person name="Stursova M."/>
            <person name="Spatafora J.W."/>
            <person name="Tedersoo L."/>
            <person name="Vaario L.-M."/>
            <person name="Yamada A."/>
            <person name="Yan M."/>
            <person name="Wang P."/>
            <person name="Xu J."/>
            <person name="Bruns T."/>
            <person name="Baldrian P."/>
            <person name="Vilgalys R."/>
            <person name="Henrissat B."/>
            <person name="Grigoriev I.V."/>
            <person name="Hibbett D."/>
            <person name="Nagy L.G."/>
            <person name="Martin F.M."/>
        </authorList>
    </citation>
    <scope>NUCLEOTIDE SEQUENCE</scope>
    <source>
        <strain evidence="1">P2</strain>
    </source>
</reference>
<dbReference type="Proteomes" id="UP000886501">
    <property type="component" value="Unassembled WGS sequence"/>
</dbReference>
<reference evidence="1" key="2">
    <citation type="journal article" date="2020" name="Nat. Commun.">
        <title>Large-scale genome sequencing of mycorrhizal fungi provides insights into the early evolution of symbiotic traits.</title>
        <authorList>
            <person name="Miyauchi S."/>
            <person name="Kiss E."/>
            <person name="Kuo A."/>
            <person name="Drula E."/>
            <person name="Kohler A."/>
            <person name="Sanchez-Garcia M."/>
            <person name="Morin E."/>
            <person name="Andreopoulos B."/>
            <person name="Barry K.W."/>
            <person name="Bonito G."/>
            <person name="Buee M."/>
            <person name="Carver A."/>
            <person name="Chen C."/>
            <person name="Cichocki N."/>
            <person name="Clum A."/>
            <person name="Culley D."/>
            <person name="Crous P.W."/>
            <person name="Fauchery L."/>
            <person name="Girlanda M."/>
            <person name="Hayes R.D."/>
            <person name="Keri Z."/>
            <person name="LaButti K."/>
            <person name="Lipzen A."/>
            <person name="Lombard V."/>
            <person name="Magnuson J."/>
            <person name="Maillard F."/>
            <person name="Murat C."/>
            <person name="Nolan M."/>
            <person name="Ohm R.A."/>
            <person name="Pangilinan J."/>
            <person name="Pereira M.F."/>
            <person name="Perotto S."/>
            <person name="Peter M."/>
            <person name="Pfister S."/>
            <person name="Riley R."/>
            <person name="Sitrit Y."/>
            <person name="Stielow J.B."/>
            <person name="Szollosi G."/>
            <person name="Zifcakova L."/>
            <person name="Stursova M."/>
            <person name="Spatafora J.W."/>
            <person name="Tedersoo L."/>
            <person name="Vaario L.M."/>
            <person name="Yamada A."/>
            <person name="Yan M."/>
            <person name="Wang P."/>
            <person name="Xu J."/>
            <person name="Bruns T."/>
            <person name="Baldrian P."/>
            <person name="Vilgalys R."/>
            <person name="Dunand C."/>
            <person name="Henrissat B."/>
            <person name="Grigoriev I.V."/>
            <person name="Hibbett D."/>
            <person name="Nagy L.G."/>
            <person name="Martin F.M."/>
        </authorList>
    </citation>
    <scope>NUCLEOTIDE SEQUENCE</scope>
    <source>
        <strain evidence="1">P2</strain>
    </source>
</reference>
<dbReference type="EMBL" id="MU118030">
    <property type="protein sequence ID" value="KAF9647587.1"/>
    <property type="molecule type" value="Genomic_DNA"/>
</dbReference>
<proteinExistence type="predicted"/>
<organism evidence="1 2">
    <name type="scientific">Thelephora ganbajun</name>
    <name type="common">Ganba fungus</name>
    <dbReference type="NCBI Taxonomy" id="370292"/>
    <lineage>
        <taxon>Eukaryota</taxon>
        <taxon>Fungi</taxon>
        <taxon>Dikarya</taxon>
        <taxon>Basidiomycota</taxon>
        <taxon>Agaricomycotina</taxon>
        <taxon>Agaricomycetes</taxon>
        <taxon>Thelephorales</taxon>
        <taxon>Thelephoraceae</taxon>
        <taxon>Thelephora</taxon>
    </lineage>
</organism>
<keyword evidence="2" id="KW-1185">Reference proteome</keyword>
<comment type="caution">
    <text evidence="1">The sequence shown here is derived from an EMBL/GenBank/DDBJ whole genome shotgun (WGS) entry which is preliminary data.</text>
</comment>
<evidence type="ECO:0000313" key="2">
    <source>
        <dbReference type="Proteomes" id="UP000886501"/>
    </source>
</evidence>
<accession>A0ACB6ZDG3</accession>
<protein>
    <submittedName>
        <fullName evidence="1">AAA-domain-containing protein</fullName>
    </submittedName>
</protein>